<feature type="signal peptide" evidence="1">
    <location>
        <begin position="1"/>
        <end position="17"/>
    </location>
</feature>
<protein>
    <recommendedName>
        <fullName evidence="2">3-keto-alpha-glucoside-1,2-lyase/3-keto-2-hydroxy-glucal hydratase domain-containing protein</fullName>
    </recommendedName>
</protein>
<evidence type="ECO:0000256" key="1">
    <source>
        <dbReference type="SAM" id="SignalP"/>
    </source>
</evidence>
<feature type="chain" id="PRO_5022242743" description="3-keto-alpha-glucoside-1,2-lyase/3-keto-2-hydroxy-glucal hydratase domain-containing protein" evidence="1">
    <location>
        <begin position="18"/>
        <end position="259"/>
    </location>
</feature>
<sequence length="259" mass="28218" precursor="true">MKLSLLLLAGAGATLFAARPTVQDHHPVGYDDTPFLPGGEWRVHDSARPVPPVVEPGAGPFTPPPADATVLFDGSSTAAWHQGGEAIQWKVEGGAMQVSGGGDIRTRADFGDVQLHIEWASPSEPVSESQGRGNSGVFFMDRYEVQVLDSFENRTYADGQAAAMYGQYPPLVNVCRAPGEWQAYDIVFEAPRFDGDKLLHPARLTMFHNGVLVHNAREFLGATAHRSVATYSPHAPKGPIKLQDHGNPVRFRNVWVREL</sequence>
<dbReference type="AlphaFoldDB" id="A0A518BQ99"/>
<organism evidence="3 4">
    <name type="scientific">Engelhardtia mirabilis</name>
    <dbReference type="NCBI Taxonomy" id="2528011"/>
    <lineage>
        <taxon>Bacteria</taxon>
        <taxon>Pseudomonadati</taxon>
        <taxon>Planctomycetota</taxon>
        <taxon>Planctomycetia</taxon>
        <taxon>Planctomycetia incertae sedis</taxon>
        <taxon>Engelhardtia</taxon>
    </lineage>
</organism>
<dbReference type="EMBL" id="CP036287">
    <property type="protein sequence ID" value="QDU69152.1"/>
    <property type="molecule type" value="Genomic_DNA"/>
</dbReference>
<evidence type="ECO:0000313" key="4">
    <source>
        <dbReference type="Proteomes" id="UP000316921"/>
    </source>
</evidence>
<keyword evidence="4" id="KW-1185">Reference proteome</keyword>
<feature type="domain" description="3-keto-alpha-glucoside-1,2-lyase/3-keto-2-hydroxy-glucal hydratase" evidence="2">
    <location>
        <begin position="68"/>
        <end position="257"/>
    </location>
</feature>
<keyword evidence="1" id="KW-0732">Signal</keyword>
<accession>A0A518BQ99</accession>
<gene>
    <name evidence="3" type="ORF">Pla133_42680</name>
</gene>
<dbReference type="Proteomes" id="UP000316921">
    <property type="component" value="Chromosome"/>
</dbReference>
<dbReference type="Gene3D" id="2.60.120.560">
    <property type="entry name" value="Exo-inulinase, domain 1"/>
    <property type="match status" value="1"/>
</dbReference>
<proteinExistence type="predicted"/>
<dbReference type="InterPro" id="IPR010496">
    <property type="entry name" value="AL/BT2_dom"/>
</dbReference>
<name>A0A518BQ99_9BACT</name>
<reference evidence="3 4" key="1">
    <citation type="submission" date="2019-02" db="EMBL/GenBank/DDBJ databases">
        <title>Deep-cultivation of Planctomycetes and their phenomic and genomic characterization uncovers novel biology.</title>
        <authorList>
            <person name="Wiegand S."/>
            <person name="Jogler M."/>
            <person name="Boedeker C."/>
            <person name="Pinto D."/>
            <person name="Vollmers J."/>
            <person name="Rivas-Marin E."/>
            <person name="Kohn T."/>
            <person name="Peeters S.H."/>
            <person name="Heuer A."/>
            <person name="Rast P."/>
            <person name="Oberbeckmann S."/>
            <person name="Bunk B."/>
            <person name="Jeske O."/>
            <person name="Meyerdierks A."/>
            <person name="Storesund J.E."/>
            <person name="Kallscheuer N."/>
            <person name="Luecker S."/>
            <person name="Lage O.M."/>
            <person name="Pohl T."/>
            <person name="Merkel B.J."/>
            <person name="Hornburger P."/>
            <person name="Mueller R.-W."/>
            <person name="Bruemmer F."/>
            <person name="Labrenz M."/>
            <person name="Spormann A.M."/>
            <person name="Op den Camp H."/>
            <person name="Overmann J."/>
            <person name="Amann R."/>
            <person name="Jetten M.S.M."/>
            <person name="Mascher T."/>
            <person name="Medema M.H."/>
            <person name="Devos D.P."/>
            <person name="Kaster A.-K."/>
            <person name="Ovreas L."/>
            <person name="Rohde M."/>
            <person name="Galperin M.Y."/>
            <person name="Jogler C."/>
        </authorList>
    </citation>
    <scope>NUCLEOTIDE SEQUENCE [LARGE SCALE GENOMIC DNA]</scope>
    <source>
        <strain evidence="3 4">Pla133</strain>
    </source>
</reference>
<evidence type="ECO:0000313" key="3">
    <source>
        <dbReference type="EMBL" id="QDU69152.1"/>
    </source>
</evidence>
<dbReference type="KEGG" id="pbap:Pla133_42680"/>
<dbReference type="Pfam" id="PF06439">
    <property type="entry name" value="3keto-disac_hyd"/>
    <property type="match status" value="1"/>
</dbReference>
<dbReference type="RefSeq" id="WP_145068788.1">
    <property type="nucleotide sequence ID" value="NZ_CP036287.1"/>
</dbReference>
<dbReference type="GO" id="GO:0016787">
    <property type="term" value="F:hydrolase activity"/>
    <property type="evidence" value="ECO:0007669"/>
    <property type="project" value="InterPro"/>
</dbReference>
<evidence type="ECO:0000259" key="2">
    <source>
        <dbReference type="Pfam" id="PF06439"/>
    </source>
</evidence>